<dbReference type="Pfam" id="PF00126">
    <property type="entry name" value="HTH_1"/>
    <property type="match status" value="1"/>
</dbReference>
<keyword evidence="2" id="KW-0805">Transcription regulation</keyword>
<protein>
    <submittedName>
        <fullName evidence="6">LysR family transcriptional regulator</fullName>
    </submittedName>
</protein>
<dbReference type="RefSeq" id="WP_150437356.1">
    <property type="nucleotide sequence ID" value="NZ_VYKJ01000016.1"/>
</dbReference>
<evidence type="ECO:0000259" key="5">
    <source>
        <dbReference type="PROSITE" id="PS50931"/>
    </source>
</evidence>
<feature type="domain" description="HTH lysR-type" evidence="5">
    <location>
        <begin position="8"/>
        <end position="65"/>
    </location>
</feature>
<dbReference type="GO" id="GO:0003677">
    <property type="term" value="F:DNA binding"/>
    <property type="evidence" value="ECO:0007669"/>
    <property type="project" value="UniProtKB-KW"/>
</dbReference>
<keyword evidence="3" id="KW-0238">DNA-binding</keyword>
<proteinExistence type="inferred from homology"/>
<evidence type="ECO:0000256" key="2">
    <source>
        <dbReference type="ARBA" id="ARBA00023015"/>
    </source>
</evidence>
<name>A0A5J5FRM4_9GAMM</name>
<comment type="similarity">
    <text evidence="1">Belongs to the LysR transcriptional regulatory family.</text>
</comment>
<comment type="caution">
    <text evidence="6">The sequence shown here is derived from an EMBL/GenBank/DDBJ whole genome shotgun (WGS) entry which is preliminary data.</text>
</comment>
<dbReference type="InterPro" id="IPR036388">
    <property type="entry name" value="WH-like_DNA-bd_sf"/>
</dbReference>
<organism evidence="6 7">
    <name type="scientific">Affinibrenneria salicis</name>
    <dbReference type="NCBI Taxonomy" id="2590031"/>
    <lineage>
        <taxon>Bacteria</taxon>
        <taxon>Pseudomonadati</taxon>
        <taxon>Pseudomonadota</taxon>
        <taxon>Gammaproteobacteria</taxon>
        <taxon>Enterobacterales</taxon>
        <taxon>Pectobacteriaceae</taxon>
        <taxon>Affinibrenneria</taxon>
    </lineage>
</organism>
<dbReference type="Pfam" id="PF03466">
    <property type="entry name" value="LysR_substrate"/>
    <property type="match status" value="1"/>
</dbReference>
<dbReference type="Gene3D" id="3.40.190.290">
    <property type="match status" value="1"/>
</dbReference>
<dbReference type="PANTHER" id="PTHR30537:SF5">
    <property type="entry name" value="HTH-TYPE TRANSCRIPTIONAL ACTIVATOR TTDR-RELATED"/>
    <property type="match status" value="1"/>
</dbReference>
<dbReference type="EMBL" id="VYKJ01000016">
    <property type="protein sequence ID" value="KAA8995897.1"/>
    <property type="molecule type" value="Genomic_DNA"/>
</dbReference>
<dbReference type="InterPro" id="IPR005119">
    <property type="entry name" value="LysR_subst-bd"/>
</dbReference>
<evidence type="ECO:0000256" key="4">
    <source>
        <dbReference type="ARBA" id="ARBA00023163"/>
    </source>
</evidence>
<dbReference type="PANTHER" id="PTHR30537">
    <property type="entry name" value="HTH-TYPE TRANSCRIPTIONAL REGULATOR"/>
    <property type="match status" value="1"/>
</dbReference>
<dbReference type="OrthoDB" id="9110639at2"/>
<dbReference type="Gene3D" id="1.10.10.10">
    <property type="entry name" value="Winged helix-like DNA-binding domain superfamily/Winged helix DNA-binding domain"/>
    <property type="match status" value="1"/>
</dbReference>
<dbReference type="GO" id="GO:0003700">
    <property type="term" value="F:DNA-binding transcription factor activity"/>
    <property type="evidence" value="ECO:0007669"/>
    <property type="project" value="InterPro"/>
</dbReference>
<dbReference type="AlphaFoldDB" id="A0A5J5FRM4"/>
<dbReference type="PROSITE" id="PS50931">
    <property type="entry name" value="HTH_LYSR"/>
    <property type="match status" value="1"/>
</dbReference>
<evidence type="ECO:0000313" key="6">
    <source>
        <dbReference type="EMBL" id="KAA8995897.1"/>
    </source>
</evidence>
<dbReference type="PRINTS" id="PR00039">
    <property type="entry name" value="HTHLYSR"/>
</dbReference>
<dbReference type="SUPFAM" id="SSF53850">
    <property type="entry name" value="Periplasmic binding protein-like II"/>
    <property type="match status" value="1"/>
</dbReference>
<dbReference type="FunFam" id="1.10.10.10:FF:000001">
    <property type="entry name" value="LysR family transcriptional regulator"/>
    <property type="match status" value="1"/>
</dbReference>
<dbReference type="Proteomes" id="UP000335415">
    <property type="component" value="Unassembled WGS sequence"/>
</dbReference>
<reference evidence="6 7" key="1">
    <citation type="submission" date="2019-09" db="EMBL/GenBank/DDBJ databases">
        <authorList>
            <person name="Li Y."/>
        </authorList>
    </citation>
    <scope>NUCLEOTIDE SEQUENCE [LARGE SCALE GENOMIC DNA]</scope>
    <source>
        <strain evidence="6 7">L3-3HA</strain>
    </source>
</reference>
<keyword evidence="4" id="KW-0804">Transcription</keyword>
<evidence type="ECO:0000313" key="7">
    <source>
        <dbReference type="Proteomes" id="UP000335415"/>
    </source>
</evidence>
<dbReference type="InterPro" id="IPR036390">
    <property type="entry name" value="WH_DNA-bd_sf"/>
</dbReference>
<dbReference type="SUPFAM" id="SSF46785">
    <property type="entry name" value="Winged helix' DNA-binding domain"/>
    <property type="match status" value="1"/>
</dbReference>
<dbReference type="CDD" id="cd08475">
    <property type="entry name" value="PBP2_CrgA_like_6"/>
    <property type="match status" value="1"/>
</dbReference>
<evidence type="ECO:0000256" key="1">
    <source>
        <dbReference type="ARBA" id="ARBA00009437"/>
    </source>
</evidence>
<gene>
    <name evidence="6" type="ORF">FJU30_23300</name>
</gene>
<dbReference type="InterPro" id="IPR058163">
    <property type="entry name" value="LysR-type_TF_proteobact-type"/>
</dbReference>
<accession>A0A5J5FRM4</accession>
<keyword evidence="7" id="KW-1185">Reference proteome</keyword>
<sequence>MSIPVSTESFRGIVHFVAAANAQSFTEAAEQLGITKSAIGKSISRLEHSLGTPLFHRTTRKISLTTEGEAYLASCQSALDILQSAEIALRSKLTEPSGLVRIDMPAAFGRSVMLPVLLDMCRRYPHLKLTLTFNDRVIDPLDMGFDLAIRFGPLKNSTDLIARRLNEQRLILCASPTYLAQYGIPSSLDELKQQRCIMAWRGGKPLSWLIKGTDGQDVKFNPSPFHQISDGDAMIEACVAGAGIVQFPESLLRPDIEAGKLVTLLPELTPSATELNVIWPRSRHLLPGVRFIIDELVSLSAANAFG</sequence>
<evidence type="ECO:0000256" key="3">
    <source>
        <dbReference type="ARBA" id="ARBA00023125"/>
    </source>
</evidence>
<dbReference type="InterPro" id="IPR000847">
    <property type="entry name" value="LysR_HTH_N"/>
</dbReference>